<dbReference type="GO" id="GO:0022857">
    <property type="term" value="F:transmembrane transporter activity"/>
    <property type="evidence" value="ECO:0007669"/>
    <property type="project" value="InterPro"/>
</dbReference>
<dbReference type="GO" id="GO:0006865">
    <property type="term" value="P:amino acid transport"/>
    <property type="evidence" value="ECO:0007669"/>
    <property type="project" value="UniProtKB-KW"/>
</dbReference>
<feature type="transmembrane region" description="Helical" evidence="9">
    <location>
        <begin position="89"/>
        <end position="112"/>
    </location>
</feature>
<dbReference type="PANTHER" id="PTHR11795">
    <property type="entry name" value="BRANCHED-CHAIN AMINO ACID TRANSPORT SYSTEM PERMEASE PROTEIN LIVH"/>
    <property type="match status" value="1"/>
</dbReference>
<organism evidence="10 11">
    <name type="scientific">Minwuia thermotolerans</name>
    <dbReference type="NCBI Taxonomy" id="2056226"/>
    <lineage>
        <taxon>Bacteria</taxon>
        <taxon>Pseudomonadati</taxon>
        <taxon>Pseudomonadota</taxon>
        <taxon>Alphaproteobacteria</taxon>
        <taxon>Minwuiales</taxon>
        <taxon>Minwuiaceae</taxon>
        <taxon>Minwuia</taxon>
    </lineage>
</organism>
<evidence type="ECO:0000256" key="2">
    <source>
        <dbReference type="ARBA" id="ARBA00022448"/>
    </source>
</evidence>
<feature type="transmembrane region" description="Helical" evidence="9">
    <location>
        <begin position="270"/>
        <end position="288"/>
    </location>
</feature>
<evidence type="ECO:0000256" key="3">
    <source>
        <dbReference type="ARBA" id="ARBA00022475"/>
    </source>
</evidence>
<comment type="caution">
    <text evidence="10">The sequence shown here is derived from an EMBL/GenBank/DDBJ whole genome shotgun (WGS) entry which is preliminary data.</text>
</comment>
<dbReference type="AlphaFoldDB" id="A0A2M9G3T6"/>
<dbReference type="PANTHER" id="PTHR11795:SF451">
    <property type="entry name" value="ABC TRANSPORTER PERMEASE PROTEIN"/>
    <property type="match status" value="1"/>
</dbReference>
<name>A0A2M9G3T6_9PROT</name>
<sequence length="296" mass="31981">MFLVEVIVSGLLTGMMYALVALGFVLIFKASGIFNFAQGAFVFFAALSFVGLLEMGVNFWLALVLTLIIMLVLAIAIERVVLRPLVNQPLIILFMATIGLNFLVEGIAQVTWGSDVYALDIRIEDTPVEFFIEHTGMFLSRQEIVAACIAAAMVVILTIFFNRTKYGRALRAVADDHQAALSVGIPLQTIWAITWGAAGIIALVAGMMWGAKTGVQFSLALLALKALPVLIIGGFDSITGAVVGGLIIGAGEKFFEVFIGSYFGGGTENWFPFVLATVFLLFRPQGLFGEKIIERV</sequence>
<dbReference type="CDD" id="cd06582">
    <property type="entry name" value="TM_PBP1_LivH_like"/>
    <property type="match status" value="1"/>
</dbReference>
<evidence type="ECO:0000256" key="8">
    <source>
        <dbReference type="ARBA" id="ARBA00037998"/>
    </source>
</evidence>
<dbReference type="OrthoDB" id="9779023at2"/>
<feature type="transmembrane region" description="Helical" evidence="9">
    <location>
        <begin position="59"/>
        <end position="77"/>
    </location>
</feature>
<dbReference type="EMBL" id="PHIG01000029">
    <property type="protein sequence ID" value="PJK30360.1"/>
    <property type="molecule type" value="Genomic_DNA"/>
</dbReference>
<evidence type="ECO:0000256" key="9">
    <source>
        <dbReference type="SAM" id="Phobius"/>
    </source>
</evidence>
<keyword evidence="7 9" id="KW-0472">Membrane</keyword>
<dbReference type="GO" id="GO:0005886">
    <property type="term" value="C:plasma membrane"/>
    <property type="evidence" value="ECO:0007669"/>
    <property type="project" value="UniProtKB-SubCell"/>
</dbReference>
<dbReference type="Pfam" id="PF02653">
    <property type="entry name" value="BPD_transp_2"/>
    <property type="match status" value="1"/>
</dbReference>
<gene>
    <name evidence="10" type="ORF">CVT23_07830</name>
</gene>
<comment type="subcellular location">
    <subcellularLocation>
        <location evidence="1">Cell membrane</location>
        <topology evidence="1">Multi-pass membrane protein</topology>
    </subcellularLocation>
</comment>
<keyword evidence="4 9" id="KW-0812">Transmembrane</keyword>
<feature type="transmembrane region" description="Helical" evidence="9">
    <location>
        <begin position="144"/>
        <end position="161"/>
    </location>
</feature>
<dbReference type="InterPro" id="IPR001851">
    <property type="entry name" value="ABC_transp_permease"/>
</dbReference>
<accession>A0A2M9G3T6</accession>
<dbReference type="InterPro" id="IPR052157">
    <property type="entry name" value="BCAA_transport_permease"/>
</dbReference>
<evidence type="ECO:0000313" key="10">
    <source>
        <dbReference type="EMBL" id="PJK30360.1"/>
    </source>
</evidence>
<protein>
    <submittedName>
        <fullName evidence="10">Branched-chain amino acid ABC transporter permease</fullName>
    </submittedName>
</protein>
<feature type="transmembrane region" description="Helical" evidence="9">
    <location>
        <begin position="33"/>
        <end position="53"/>
    </location>
</feature>
<feature type="transmembrane region" description="Helical" evidence="9">
    <location>
        <begin position="190"/>
        <end position="211"/>
    </location>
</feature>
<evidence type="ECO:0000313" key="11">
    <source>
        <dbReference type="Proteomes" id="UP000229498"/>
    </source>
</evidence>
<feature type="transmembrane region" description="Helical" evidence="9">
    <location>
        <begin position="6"/>
        <end position="26"/>
    </location>
</feature>
<keyword evidence="2" id="KW-0813">Transport</keyword>
<comment type="similarity">
    <text evidence="8">Belongs to the binding-protein-dependent transport system permease family. LivHM subfamily.</text>
</comment>
<keyword evidence="6 9" id="KW-1133">Transmembrane helix</keyword>
<keyword evidence="11" id="KW-1185">Reference proteome</keyword>
<dbReference type="Proteomes" id="UP000229498">
    <property type="component" value="Unassembled WGS sequence"/>
</dbReference>
<evidence type="ECO:0000256" key="1">
    <source>
        <dbReference type="ARBA" id="ARBA00004651"/>
    </source>
</evidence>
<evidence type="ECO:0000256" key="5">
    <source>
        <dbReference type="ARBA" id="ARBA00022970"/>
    </source>
</evidence>
<evidence type="ECO:0000256" key="4">
    <source>
        <dbReference type="ARBA" id="ARBA00022692"/>
    </source>
</evidence>
<proteinExistence type="inferred from homology"/>
<reference evidence="10 11" key="1">
    <citation type="submission" date="2017-11" db="EMBL/GenBank/DDBJ databases">
        <title>Draft genome sequence of Rhizobiales bacterium SY3-13.</title>
        <authorList>
            <person name="Sun C."/>
        </authorList>
    </citation>
    <scope>NUCLEOTIDE SEQUENCE [LARGE SCALE GENOMIC DNA]</scope>
    <source>
        <strain evidence="10 11">SY3-13</strain>
    </source>
</reference>
<evidence type="ECO:0000256" key="7">
    <source>
        <dbReference type="ARBA" id="ARBA00023136"/>
    </source>
</evidence>
<keyword evidence="5" id="KW-0029">Amino-acid transport</keyword>
<evidence type="ECO:0000256" key="6">
    <source>
        <dbReference type="ARBA" id="ARBA00022989"/>
    </source>
</evidence>
<keyword evidence="3" id="KW-1003">Cell membrane</keyword>